<evidence type="ECO:0000256" key="2">
    <source>
        <dbReference type="ARBA" id="ARBA00005969"/>
    </source>
</evidence>
<evidence type="ECO:0000256" key="4">
    <source>
        <dbReference type="ARBA" id="ARBA00022737"/>
    </source>
</evidence>
<dbReference type="PANTHER" id="PTHR10814:SF21">
    <property type="entry name" value="PROTEIN GROUCHO"/>
    <property type="match status" value="1"/>
</dbReference>
<comment type="caution">
    <text evidence="10">The sequence shown here is derived from an EMBL/GenBank/DDBJ whole genome shotgun (WGS) entry which is preliminary data.</text>
</comment>
<dbReference type="InterPro" id="IPR019775">
    <property type="entry name" value="WD40_repeat_CS"/>
</dbReference>
<dbReference type="InterPro" id="IPR036322">
    <property type="entry name" value="WD40_repeat_dom_sf"/>
</dbReference>
<dbReference type="PROSITE" id="PS00678">
    <property type="entry name" value="WD_REPEATS_1"/>
    <property type="match status" value="1"/>
</dbReference>
<dbReference type="Pfam" id="PF00400">
    <property type="entry name" value="WD40"/>
    <property type="match status" value="3"/>
</dbReference>
<sequence length="827" mass="86196">MHPSRHTGGPPNQAPPPPPPPPPYSQTSAESIVNESCERIKKEFQALQGQYHSIRVELEKLAAEKSELQRSSVMYYEMSWGLNVECCKQSEISKRLNNIIISILPYLNSEHQQQIATTVERAKQLSLSEVSQIVEQQFHGPHYTTTPGAGGALNPSGLGGPPPSHAGPTPGTPGLPHGLGSGAGGGGAANQGPPLHGLLPPHAGLGPHPGLPSHGGLPLHGLPPHLLPGMSLSSPPNAAGLLAMSSGAPGHPASGPGGPGSLLGGPGGPGMIAPHLLSSVGRDSLPGNRNGGLGGPVLPPDGTNGAPNMGGGGVTPNNQTSMSGNNPNLPKSQRGSIDSERRATSGSSATSERDHRDSHNSSQSSGAAKVKQESSSSKKKQRGEDRSTPRPSLGQTGINSTNSNNSSTGSNSNNNANNANNNNNVNSNTNNSSSISDDEKSDQDLVVDGNDDRVGSPVGPPHNGLCLPGDQCGAARQLPPYGAQHGFHGPPPPLNYPSGVPRGAREAFILQHGEVVCAVALSNPTRNVYTGGKGVVKVWSLMDGTGTIINKSQHQGMAKTLDRPIEELSCLSSDSYIRSCKLLPDGRTLIVGGETPPISVFDLAASGSPKKRGELPNPAQACYALAISPDSRYCYTCCNDGKIAIYDLHNLELVRKFQGHVDGASCIDVSSNGNILWTGGLDNTVKSWDVGSGKMMHSRSDVNDKSHRTSNDFAGQVFSLACSPTEDYVVAGLESSTIEVLHAAKPKFPLKLHTSCVLSLKFASSGKWFVSTGKDNHLHMIGSPSIDCPVLFQRTENASVLSCDISAESYFATGSGDNKATVYEVIY</sequence>
<dbReference type="PROSITE" id="PS50082">
    <property type="entry name" value="WD_REPEATS_2"/>
    <property type="match status" value="1"/>
</dbReference>
<protein>
    <submittedName>
        <fullName evidence="10">Transducin-like enhancer protein 3-A</fullName>
    </submittedName>
</protein>
<organism evidence="10 11">
    <name type="scientific">Fragariocoptes setiger</name>
    <dbReference type="NCBI Taxonomy" id="1670756"/>
    <lineage>
        <taxon>Eukaryota</taxon>
        <taxon>Metazoa</taxon>
        <taxon>Ecdysozoa</taxon>
        <taxon>Arthropoda</taxon>
        <taxon>Chelicerata</taxon>
        <taxon>Arachnida</taxon>
        <taxon>Acari</taxon>
        <taxon>Acariformes</taxon>
        <taxon>Trombidiformes</taxon>
        <taxon>Prostigmata</taxon>
        <taxon>Eupodina</taxon>
        <taxon>Eriophyoidea</taxon>
        <taxon>Phytoptidae</taxon>
        <taxon>Fragariocoptes</taxon>
    </lineage>
</organism>
<proteinExistence type="inferred from homology"/>
<gene>
    <name evidence="10" type="primary">tle3a</name>
    <name evidence="10" type="ORF">GZH46_01604</name>
</gene>
<feature type="region of interest" description="Disordered" evidence="8">
    <location>
        <begin position="140"/>
        <end position="217"/>
    </location>
</feature>
<dbReference type="Pfam" id="PF03920">
    <property type="entry name" value="TLE_N"/>
    <property type="match status" value="1"/>
</dbReference>
<feature type="region of interest" description="Disordered" evidence="8">
    <location>
        <begin position="241"/>
        <end position="471"/>
    </location>
</feature>
<comment type="subcellular location">
    <subcellularLocation>
        <location evidence="1">Nucleus</location>
    </subcellularLocation>
</comment>
<evidence type="ECO:0000313" key="11">
    <source>
        <dbReference type="Proteomes" id="UP000825002"/>
    </source>
</evidence>
<evidence type="ECO:0000256" key="1">
    <source>
        <dbReference type="ARBA" id="ARBA00004123"/>
    </source>
</evidence>
<dbReference type="Proteomes" id="UP000825002">
    <property type="component" value="Unassembled WGS sequence"/>
</dbReference>
<dbReference type="InterPro" id="IPR001680">
    <property type="entry name" value="WD40_rpt"/>
</dbReference>
<feature type="compositionally biased region" description="Gly residues" evidence="8">
    <location>
        <begin position="255"/>
        <end position="270"/>
    </location>
</feature>
<comment type="similarity">
    <text evidence="2">Belongs to the WD repeat Groucho/TLE family.</text>
</comment>
<dbReference type="SMART" id="SM00320">
    <property type="entry name" value="WD40"/>
    <property type="match status" value="7"/>
</dbReference>
<feature type="domain" description="Groucho/TLE N-terminal Q-rich" evidence="9">
    <location>
        <begin position="32"/>
        <end position="139"/>
    </location>
</feature>
<feature type="compositionally biased region" description="Polar residues" evidence="8">
    <location>
        <begin position="317"/>
        <end position="336"/>
    </location>
</feature>
<feature type="coiled-coil region" evidence="7">
    <location>
        <begin position="44"/>
        <end position="71"/>
    </location>
</feature>
<reference evidence="10 11" key="1">
    <citation type="submission" date="2020-10" db="EMBL/GenBank/DDBJ databases">
        <authorList>
            <person name="Klimov P.B."/>
            <person name="Dyachkov S.M."/>
            <person name="Chetverikov P.E."/>
        </authorList>
    </citation>
    <scope>NUCLEOTIDE SEQUENCE [LARGE SCALE GENOMIC DNA]</scope>
    <source>
        <strain evidence="10">BMOC 18-1129-001#AD2665</strain>
        <tissue evidence="10">Entire mites</tissue>
    </source>
</reference>
<evidence type="ECO:0000256" key="5">
    <source>
        <dbReference type="ARBA" id="ARBA00023242"/>
    </source>
</evidence>
<dbReference type="InterPro" id="IPR009146">
    <property type="entry name" value="Groucho_enhance"/>
</dbReference>
<feature type="region of interest" description="Disordered" evidence="8">
    <location>
        <begin position="1"/>
        <end position="30"/>
    </location>
</feature>
<feature type="compositionally biased region" description="Pro residues" evidence="8">
    <location>
        <begin position="160"/>
        <end position="173"/>
    </location>
</feature>
<evidence type="ECO:0000256" key="6">
    <source>
        <dbReference type="PROSITE-ProRule" id="PRU00221"/>
    </source>
</evidence>
<evidence type="ECO:0000256" key="8">
    <source>
        <dbReference type="SAM" id="MobiDB-lite"/>
    </source>
</evidence>
<keyword evidence="7" id="KW-0175">Coiled coil</keyword>
<evidence type="ECO:0000259" key="9">
    <source>
        <dbReference type="Pfam" id="PF03920"/>
    </source>
</evidence>
<dbReference type="InterPro" id="IPR015943">
    <property type="entry name" value="WD40/YVTN_repeat-like_dom_sf"/>
</dbReference>
<evidence type="ECO:0000256" key="7">
    <source>
        <dbReference type="SAM" id="Coils"/>
    </source>
</evidence>
<dbReference type="PANTHER" id="PTHR10814">
    <property type="entry name" value="TRANSDUCIN-LIKE ENHANCER PROTEIN"/>
    <property type="match status" value="1"/>
</dbReference>
<dbReference type="EMBL" id="JAIFTH010000304">
    <property type="protein sequence ID" value="KAG9509866.1"/>
    <property type="molecule type" value="Genomic_DNA"/>
</dbReference>
<keyword evidence="11" id="KW-1185">Reference proteome</keyword>
<evidence type="ECO:0000313" key="10">
    <source>
        <dbReference type="EMBL" id="KAG9509866.1"/>
    </source>
</evidence>
<dbReference type="Gene3D" id="2.130.10.10">
    <property type="entry name" value="YVTN repeat-like/Quinoprotein amine dehydrogenase"/>
    <property type="match status" value="1"/>
</dbReference>
<feature type="compositionally biased region" description="Low complexity" evidence="8">
    <location>
        <begin position="245"/>
        <end position="254"/>
    </location>
</feature>
<feature type="compositionally biased region" description="Low complexity" evidence="8">
    <location>
        <begin position="190"/>
        <end position="217"/>
    </location>
</feature>
<accession>A0ABQ7S8Y8</accession>
<keyword evidence="3 6" id="KW-0853">WD repeat</keyword>
<evidence type="ECO:0000256" key="3">
    <source>
        <dbReference type="ARBA" id="ARBA00022574"/>
    </source>
</evidence>
<keyword evidence="5" id="KW-0539">Nucleus</keyword>
<feature type="compositionally biased region" description="Pro residues" evidence="8">
    <location>
        <begin position="12"/>
        <end position="24"/>
    </location>
</feature>
<dbReference type="SUPFAM" id="SSF50978">
    <property type="entry name" value="WD40 repeat-like"/>
    <property type="match status" value="1"/>
</dbReference>
<feature type="compositionally biased region" description="Low complexity" evidence="8">
    <location>
        <begin position="396"/>
        <end position="435"/>
    </location>
</feature>
<dbReference type="PROSITE" id="PS50294">
    <property type="entry name" value="WD_REPEATS_REGION"/>
    <property type="match status" value="1"/>
</dbReference>
<dbReference type="PRINTS" id="PR01850">
    <property type="entry name" value="GROUCHOFAMLY"/>
</dbReference>
<feature type="repeat" description="WD" evidence="6">
    <location>
        <begin position="657"/>
        <end position="698"/>
    </location>
</feature>
<keyword evidence="4" id="KW-0677">Repeat</keyword>
<feature type="compositionally biased region" description="Gly residues" evidence="8">
    <location>
        <begin position="177"/>
        <end position="189"/>
    </location>
</feature>
<name>A0ABQ7S8Y8_9ACAR</name>
<dbReference type="InterPro" id="IPR005617">
    <property type="entry name" value="Groucho/TLE_N"/>
</dbReference>